<accession>A0A839STN0</accession>
<evidence type="ECO:0000313" key="3">
    <source>
        <dbReference type="Proteomes" id="UP000581135"/>
    </source>
</evidence>
<keyword evidence="3" id="KW-1185">Reference proteome</keyword>
<dbReference type="EMBL" id="JACHXA010000003">
    <property type="protein sequence ID" value="MBB3065070.1"/>
    <property type="molecule type" value="Genomic_DNA"/>
</dbReference>
<dbReference type="InterPro" id="IPR013216">
    <property type="entry name" value="Methyltransf_11"/>
</dbReference>
<dbReference type="GO" id="GO:0008757">
    <property type="term" value="F:S-adenosylmethionine-dependent methyltransferase activity"/>
    <property type="evidence" value="ECO:0007669"/>
    <property type="project" value="InterPro"/>
</dbReference>
<dbReference type="InterPro" id="IPR029063">
    <property type="entry name" value="SAM-dependent_MTases_sf"/>
</dbReference>
<dbReference type="GO" id="GO:0032259">
    <property type="term" value="P:methylation"/>
    <property type="evidence" value="ECO:0007669"/>
    <property type="project" value="UniProtKB-KW"/>
</dbReference>
<reference evidence="2 3" key="1">
    <citation type="submission" date="2020-08" db="EMBL/GenBank/DDBJ databases">
        <title>Genomic Encyclopedia of Type Strains, Phase III (KMG-III): the genomes of soil and plant-associated and newly described type strains.</title>
        <authorList>
            <person name="Whitman W."/>
        </authorList>
    </citation>
    <scope>NUCLEOTIDE SEQUENCE [LARGE SCALE GENOMIC DNA]</scope>
    <source>
        <strain evidence="2 3">CECT 8803</strain>
    </source>
</reference>
<comment type="caution">
    <text evidence="2">The sequence shown here is derived from an EMBL/GenBank/DDBJ whole genome shotgun (WGS) entry which is preliminary data.</text>
</comment>
<dbReference type="Pfam" id="PF08241">
    <property type="entry name" value="Methyltransf_11"/>
    <property type="match status" value="1"/>
</dbReference>
<name>A0A839STN0_9PROT</name>
<dbReference type="Proteomes" id="UP000581135">
    <property type="component" value="Unassembled WGS sequence"/>
</dbReference>
<evidence type="ECO:0000313" key="2">
    <source>
        <dbReference type="EMBL" id="MBB3065070.1"/>
    </source>
</evidence>
<keyword evidence="2" id="KW-0808">Transferase</keyword>
<feature type="domain" description="Methyltransferase type 11" evidence="1">
    <location>
        <begin position="43"/>
        <end position="130"/>
    </location>
</feature>
<protein>
    <submittedName>
        <fullName evidence="2">Trans-aconitate methyltransferase</fullName>
    </submittedName>
</protein>
<organism evidence="2 3">
    <name type="scientific">Limibacillus halophilus</name>
    <dbReference type="NCBI Taxonomy" id="1579333"/>
    <lineage>
        <taxon>Bacteria</taxon>
        <taxon>Pseudomonadati</taxon>
        <taxon>Pseudomonadota</taxon>
        <taxon>Alphaproteobacteria</taxon>
        <taxon>Rhodospirillales</taxon>
        <taxon>Rhodovibrionaceae</taxon>
        <taxon>Limibacillus</taxon>
    </lineage>
</organism>
<proteinExistence type="predicted"/>
<dbReference type="AlphaFoldDB" id="A0A839STN0"/>
<dbReference type="SUPFAM" id="SSF53335">
    <property type="entry name" value="S-adenosyl-L-methionine-dependent methyltransferases"/>
    <property type="match status" value="1"/>
</dbReference>
<dbReference type="CDD" id="cd02440">
    <property type="entry name" value="AdoMet_MTases"/>
    <property type="match status" value="1"/>
</dbReference>
<dbReference type="PANTHER" id="PTHR43861">
    <property type="entry name" value="TRANS-ACONITATE 2-METHYLTRANSFERASE-RELATED"/>
    <property type="match status" value="1"/>
</dbReference>
<evidence type="ECO:0000259" key="1">
    <source>
        <dbReference type="Pfam" id="PF08241"/>
    </source>
</evidence>
<keyword evidence="2" id="KW-0489">Methyltransferase</keyword>
<gene>
    <name evidence="2" type="ORF">FHR98_001349</name>
</gene>
<sequence length="254" mass="27789">MPAKNGQTQHWDPARYIRNAGFVAKLGEPLIELLVPKAGERVLDLGCGDGALTEKLVECGLDVVAVDASADQIAAAKARGLDARVVNGQELAFQSEFDAVFTNAALHWMLDPDAVLDGVARALKPGGRFVGEMGGGDNVKTIKDALVAALDRRNFDGESAIPWYFPQPQEYLDKLQSHGFKVSYIELIPRPTPLPGDLSAWLETFGENFIRLLPDAEQPAYIAEVVEALRPQLCDADGNWTADYVRLRFKAELR</sequence>
<dbReference type="PANTHER" id="PTHR43861:SF1">
    <property type="entry name" value="TRANS-ACONITATE 2-METHYLTRANSFERASE"/>
    <property type="match status" value="1"/>
</dbReference>
<dbReference type="Gene3D" id="3.40.50.150">
    <property type="entry name" value="Vaccinia Virus protein VP39"/>
    <property type="match status" value="1"/>
</dbReference>
<dbReference type="RefSeq" id="WP_183415878.1">
    <property type="nucleotide sequence ID" value="NZ_JACHXA010000003.1"/>
</dbReference>